<gene>
    <name evidence="2" type="ORF">L3Y34_003691</name>
</gene>
<evidence type="ECO:0000256" key="1">
    <source>
        <dbReference type="SAM" id="Phobius"/>
    </source>
</evidence>
<reference evidence="2 3" key="1">
    <citation type="submission" date="2022-05" db="EMBL/GenBank/DDBJ databases">
        <title>Chromosome-level reference genomes for two strains of Caenorhabditis briggsae: an improved platform for comparative genomics.</title>
        <authorList>
            <person name="Stevens L."/>
            <person name="Andersen E.C."/>
        </authorList>
    </citation>
    <scope>NUCLEOTIDE SEQUENCE [LARGE SCALE GENOMIC DNA]</scope>
    <source>
        <strain evidence="2">QX1410_ONT</strain>
        <tissue evidence="2">Whole-organism</tissue>
    </source>
</reference>
<accession>A0AAE9A6Y6</accession>
<proteinExistence type="predicted"/>
<keyword evidence="1" id="KW-1133">Transmembrane helix</keyword>
<feature type="transmembrane region" description="Helical" evidence="1">
    <location>
        <begin position="20"/>
        <end position="38"/>
    </location>
</feature>
<dbReference type="EMBL" id="CP090894">
    <property type="protein sequence ID" value="ULT94388.1"/>
    <property type="molecule type" value="Genomic_DNA"/>
</dbReference>
<keyword evidence="1" id="KW-0812">Transmembrane</keyword>
<keyword evidence="1" id="KW-0472">Membrane</keyword>
<protein>
    <submittedName>
        <fullName evidence="2">Uncharacterized protein</fullName>
    </submittedName>
</protein>
<evidence type="ECO:0000313" key="2">
    <source>
        <dbReference type="EMBL" id="ULT94388.1"/>
    </source>
</evidence>
<dbReference type="AlphaFoldDB" id="A0AAE9A6Y6"/>
<dbReference type="Proteomes" id="UP000827892">
    <property type="component" value="Chromosome IV"/>
</dbReference>
<evidence type="ECO:0000313" key="3">
    <source>
        <dbReference type="Proteomes" id="UP000827892"/>
    </source>
</evidence>
<sequence>MTSLSKSVIGSSAEERELQICRLGWSLLLLWLIMIIYMTKEIWFGETSIGLEEERLIRRRKRSIYSDE</sequence>
<name>A0AAE9A6Y6_CAEBR</name>
<organism evidence="2 3">
    <name type="scientific">Caenorhabditis briggsae</name>
    <dbReference type="NCBI Taxonomy" id="6238"/>
    <lineage>
        <taxon>Eukaryota</taxon>
        <taxon>Metazoa</taxon>
        <taxon>Ecdysozoa</taxon>
        <taxon>Nematoda</taxon>
        <taxon>Chromadorea</taxon>
        <taxon>Rhabditida</taxon>
        <taxon>Rhabditina</taxon>
        <taxon>Rhabditomorpha</taxon>
        <taxon>Rhabditoidea</taxon>
        <taxon>Rhabditidae</taxon>
        <taxon>Peloderinae</taxon>
        <taxon>Caenorhabditis</taxon>
    </lineage>
</organism>